<dbReference type="InterPro" id="IPR003593">
    <property type="entry name" value="AAA+_ATPase"/>
</dbReference>
<dbReference type="PANTHER" id="PTHR42794">
    <property type="entry name" value="HEMIN IMPORT ATP-BINDING PROTEIN HMUV"/>
    <property type="match status" value="1"/>
</dbReference>
<dbReference type="EMBL" id="CP012332">
    <property type="protein sequence ID" value="AKU92304.1"/>
    <property type="molecule type" value="Genomic_DNA"/>
</dbReference>
<feature type="domain" description="ABC transporter" evidence="6">
    <location>
        <begin position="1"/>
        <end position="238"/>
    </location>
</feature>
<dbReference type="Proteomes" id="UP000055590">
    <property type="component" value="Chromosome"/>
</dbReference>
<dbReference type="SUPFAM" id="SSF52540">
    <property type="entry name" value="P-loop containing nucleoside triphosphate hydrolases"/>
    <property type="match status" value="1"/>
</dbReference>
<evidence type="ECO:0000313" key="8">
    <source>
        <dbReference type="Proteomes" id="UP000055590"/>
    </source>
</evidence>
<dbReference type="InterPro" id="IPR027417">
    <property type="entry name" value="P-loop_NTPase"/>
</dbReference>
<keyword evidence="3" id="KW-0067">ATP-binding</keyword>
<organism evidence="7 8">
    <name type="scientific">Vulgatibacter incomptus</name>
    <dbReference type="NCBI Taxonomy" id="1391653"/>
    <lineage>
        <taxon>Bacteria</taxon>
        <taxon>Pseudomonadati</taxon>
        <taxon>Myxococcota</taxon>
        <taxon>Myxococcia</taxon>
        <taxon>Myxococcales</taxon>
        <taxon>Cystobacterineae</taxon>
        <taxon>Vulgatibacteraceae</taxon>
        <taxon>Vulgatibacter</taxon>
    </lineage>
</organism>
<dbReference type="PROSITE" id="PS00211">
    <property type="entry name" value="ABC_TRANSPORTER_1"/>
    <property type="match status" value="1"/>
</dbReference>
<keyword evidence="1" id="KW-0813">Transport</keyword>
<sequence length="261" mass="27191">MEARGLEIDLGGPAPVLHGVDLELRRGELLGLLGPNGAGKSTLARALAGLIPAARGTIRIEGADARTLGRREIARKVAWLPQDLPSGLPFTAAEVVLMGRRPHLSGALGLDGPIDRDAAAAALAKVDAAHLASRPLDALSGGERRRILLAKLLAQAAPIWILDEPTAHLDLAHQHSTLALARAHADAGGSVLCVLHDLTHAAQACDRVAVLSAGRIVAVGPPAEVLQPALLTGIFHVPFVTIRHPETGEATVVPDPRLRAR</sequence>
<dbReference type="AlphaFoldDB" id="A0A0K1PGR3"/>
<dbReference type="STRING" id="1391653.AKJ08_2691"/>
<dbReference type="KEGG" id="vin:AKJ08_2691"/>
<evidence type="ECO:0000256" key="1">
    <source>
        <dbReference type="ARBA" id="ARBA00022448"/>
    </source>
</evidence>
<reference evidence="7 8" key="1">
    <citation type="submission" date="2015-08" db="EMBL/GenBank/DDBJ databases">
        <authorList>
            <person name="Babu N.S."/>
            <person name="Beckwith C.J."/>
            <person name="Beseler K.G."/>
            <person name="Brison A."/>
            <person name="Carone J.V."/>
            <person name="Caskin T.P."/>
            <person name="Diamond M."/>
            <person name="Durham M.E."/>
            <person name="Foxe J.M."/>
            <person name="Go M."/>
            <person name="Henderson B.A."/>
            <person name="Jones I.B."/>
            <person name="McGettigan J.A."/>
            <person name="Micheletti S.J."/>
            <person name="Nasrallah M.E."/>
            <person name="Ortiz D."/>
            <person name="Piller C.R."/>
            <person name="Privatt S.R."/>
            <person name="Schneider S.L."/>
            <person name="Sharp S."/>
            <person name="Smith T.C."/>
            <person name="Stanton J.D."/>
            <person name="Ullery H.E."/>
            <person name="Wilson R.J."/>
            <person name="Serrano M.G."/>
            <person name="Buck G."/>
            <person name="Lee V."/>
            <person name="Wang Y."/>
            <person name="Carvalho R."/>
            <person name="Voegtly L."/>
            <person name="Shi R."/>
            <person name="Duckworth R."/>
            <person name="Johnson A."/>
            <person name="Loviza R."/>
            <person name="Walstead R."/>
            <person name="Shah Z."/>
            <person name="Kiflezghi M."/>
            <person name="Wade K."/>
            <person name="Ball S.L."/>
            <person name="Bradley K.W."/>
            <person name="Asai D.J."/>
            <person name="Bowman C.A."/>
            <person name="Russell D.A."/>
            <person name="Pope W.H."/>
            <person name="Jacobs-Sera D."/>
            <person name="Hendrix R.W."/>
            <person name="Hatfull G.F."/>
        </authorList>
    </citation>
    <scope>NUCLEOTIDE SEQUENCE [LARGE SCALE GENOMIC DNA]</scope>
    <source>
        <strain evidence="7 8">DSM 27710</strain>
    </source>
</reference>
<evidence type="ECO:0000256" key="5">
    <source>
        <dbReference type="ARBA" id="ARBA00037066"/>
    </source>
</evidence>
<dbReference type="GO" id="GO:0005524">
    <property type="term" value="F:ATP binding"/>
    <property type="evidence" value="ECO:0007669"/>
    <property type="project" value="UniProtKB-KW"/>
</dbReference>
<dbReference type="SMART" id="SM00382">
    <property type="entry name" value="AAA"/>
    <property type="match status" value="1"/>
</dbReference>
<keyword evidence="4" id="KW-1278">Translocase</keyword>
<evidence type="ECO:0000256" key="4">
    <source>
        <dbReference type="ARBA" id="ARBA00022967"/>
    </source>
</evidence>
<dbReference type="PATRIC" id="fig|1391653.3.peg.2794"/>
<keyword evidence="2" id="KW-0547">Nucleotide-binding</keyword>
<comment type="function">
    <text evidence="5">Part of the ABC transporter complex HmuTUV involved in hemin import. Responsible for energy coupling to the transport system.</text>
</comment>
<evidence type="ECO:0000256" key="3">
    <source>
        <dbReference type="ARBA" id="ARBA00022840"/>
    </source>
</evidence>
<protein>
    <submittedName>
        <fullName evidence="7">Heme ABC transporter, ATPase component HmuV</fullName>
    </submittedName>
</protein>
<dbReference type="GO" id="GO:0016887">
    <property type="term" value="F:ATP hydrolysis activity"/>
    <property type="evidence" value="ECO:0007669"/>
    <property type="project" value="InterPro"/>
</dbReference>
<name>A0A0K1PGR3_9BACT</name>
<keyword evidence="8" id="KW-1185">Reference proteome</keyword>
<evidence type="ECO:0000313" key="7">
    <source>
        <dbReference type="EMBL" id="AKU92304.1"/>
    </source>
</evidence>
<dbReference type="Gene3D" id="3.40.50.300">
    <property type="entry name" value="P-loop containing nucleotide triphosphate hydrolases"/>
    <property type="match status" value="1"/>
</dbReference>
<dbReference type="InterPro" id="IPR017871">
    <property type="entry name" value="ABC_transporter-like_CS"/>
</dbReference>
<dbReference type="PANTHER" id="PTHR42794:SF1">
    <property type="entry name" value="HEMIN IMPORT ATP-BINDING PROTEIN HMUV"/>
    <property type="match status" value="1"/>
</dbReference>
<evidence type="ECO:0000259" key="6">
    <source>
        <dbReference type="PROSITE" id="PS50893"/>
    </source>
</evidence>
<dbReference type="Pfam" id="PF00005">
    <property type="entry name" value="ABC_tran"/>
    <property type="match status" value="1"/>
</dbReference>
<dbReference type="InterPro" id="IPR003439">
    <property type="entry name" value="ABC_transporter-like_ATP-bd"/>
</dbReference>
<evidence type="ECO:0000256" key="2">
    <source>
        <dbReference type="ARBA" id="ARBA00022741"/>
    </source>
</evidence>
<proteinExistence type="predicted"/>
<dbReference type="PROSITE" id="PS50893">
    <property type="entry name" value="ABC_TRANSPORTER_2"/>
    <property type="match status" value="1"/>
</dbReference>
<accession>A0A0K1PGR3</accession>
<gene>
    <name evidence="7" type="ORF">AKJ08_2691</name>
</gene>